<dbReference type="RefSeq" id="WP_095991007.1">
    <property type="nucleotide sequence ID" value="NZ_CP022098.1"/>
</dbReference>
<evidence type="ECO:0000313" key="1">
    <source>
        <dbReference type="EMBL" id="ATB43618.1"/>
    </source>
</evidence>
<gene>
    <name evidence="1" type="ORF">CYFUS_009098</name>
</gene>
<protein>
    <submittedName>
        <fullName evidence="1">Uncharacterized protein</fullName>
    </submittedName>
</protein>
<proteinExistence type="predicted"/>
<dbReference type="EMBL" id="CP022098">
    <property type="protein sequence ID" value="ATB43618.1"/>
    <property type="molecule type" value="Genomic_DNA"/>
</dbReference>
<organism evidence="1 2">
    <name type="scientific">Cystobacter fuscus</name>
    <dbReference type="NCBI Taxonomy" id="43"/>
    <lineage>
        <taxon>Bacteria</taxon>
        <taxon>Pseudomonadati</taxon>
        <taxon>Myxococcota</taxon>
        <taxon>Myxococcia</taxon>
        <taxon>Myxococcales</taxon>
        <taxon>Cystobacterineae</taxon>
        <taxon>Archangiaceae</taxon>
        <taxon>Cystobacter</taxon>
    </lineage>
</organism>
<dbReference type="AlphaFoldDB" id="A0A250JJ19"/>
<sequence>MQPNDLYDEKTNANVDKIKLKEPTQTQGSASKEFVTRLAAYRQHLSSVNLQSGPALEGVVEGLLDSKDPQKDEEKIAAHRLRLKRELGPLVEEILTLEKRWLSNVCKAHESAEKHLADNQKVFTHLETLSKTFPPAQHTIDRLKEQRTLIKETWKPSRAKWTNLDRLETKIKKGVALQDQAVKLKAEIKKLCGNDYFEGLRRYLRGAGFIVAPSYIPPAAVFPRGDWISLESNEFKTPEELACAADALMMKYQVLGTSYSGMRYKSDVASDISGCVCISWVIAKCATNNKRVLVPVMGMSGGSPNGKEERFVDAMLGACALPPYRAYKYTSTIPTAEEKPEVQRFGENPFDQTRNPSSKDVEFNQYYDDIMVRANNLAINYRVRELLSLRLPSRQAMLSYLGLSFATMTNRDVEQTGSLAEPTPGVTRWHSFNCAEPAALAWISSFFVDGQDVHLCCPYEGADDPGALGLKPKETCPWCATVELTYRSLKKVSDSEQKRWPSTFDESMRTGKWAREFTGAREFKKQKTDLEQRVDLPRNKRTFASAYPSSVNDNVALLREIFKEVGLLKKSTIREEQLALWQQKR</sequence>
<reference evidence="1 2" key="1">
    <citation type="submission" date="2017-06" db="EMBL/GenBank/DDBJ databases">
        <title>Sequencing and comparative analysis of myxobacterial genomes.</title>
        <authorList>
            <person name="Rupp O."/>
            <person name="Goesmann A."/>
            <person name="Sogaard-Andersen L."/>
        </authorList>
    </citation>
    <scope>NUCLEOTIDE SEQUENCE [LARGE SCALE GENOMIC DNA]</scope>
    <source>
        <strain evidence="1 2">DSM 52655</strain>
    </source>
</reference>
<dbReference type="Proteomes" id="UP000217257">
    <property type="component" value="Chromosome"/>
</dbReference>
<dbReference type="KEGG" id="cfus:CYFUS_009098"/>
<accession>A0A250JJ19</accession>
<name>A0A250JJ19_9BACT</name>
<evidence type="ECO:0000313" key="2">
    <source>
        <dbReference type="Proteomes" id="UP000217257"/>
    </source>
</evidence>